<gene>
    <name evidence="1" type="ORF">PFISCL1PPCAC_25308</name>
</gene>
<comment type="caution">
    <text evidence="1">The sequence shown here is derived from an EMBL/GenBank/DDBJ whole genome shotgun (WGS) entry which is preliminary data.</text>
</comment>
<organism evidence="1 2">
    <name type="scientific">Pristionchus fissidentatus</name>
    <dbReference type="NCBI Taxonomy" id="1538716"/>
    <lineage>
        <taxon>Eukaryota</taxon>
        <taxon>Metazoa</taxon>
        <taxon>Ecdysozoa</taxon>
        <taxon>Nematoda</taxon>
        <taxon>Chromadorea</taxon>
        <taxon>Rhabditida</taxon>
        <taxon>Rhabditina</taxon>
        <taxon>Diplogasteromorpha</taxon>
        <taxon>Diplogasteroidea</taxon>
        <taxon>Neodiplogasteridae</taxon>
        <taxon>Pristionchus</taxon>
    </lineage>
</organism>
<name>A0AAV5WSM2_9BILA</name>
<sequence length="92" mass="10120">MLGSSAGFNSSWFLLPSPKWSNPEADCAGTCHVRDPSEVAVHFIHGCSLDSCMQLDPSGELSRDEERLRSDECVMVTTRGRLSLVHEDLQAL</sequence>
<accession>A0AAV5WSM2</accession>
<dbReference type="Proteomes" id="UP001432322">
    <property type="component" value="Unassembled WGS sequence"/>
</dbReference>
<dbReference type="EMBL" id="BTSY01000006">
    <property type="protein sequence ID" value="GMT34011.1"/>
    <property type="molecule type" value="Genomic_DNA"/>
</dbReference>
<proteinExistence type="predicted"/>
<protein>
    <submittedName>
        <fullName evidence="1">Uncharacterized protein</fullName>
    </submittedName>
</protein>
<keyword evidence="2" id="KW-1185">Reference proteome</keyword>
<reference evidence="1" key="1">
    <citation type="submission" date="2023-10" db="EMBL/GenBank/DDBJ databases">
        <title>Genome assembly of Pristionchus species.</title>
        <authorList>
            <person name="Yoshida K."/>
            <person name="Sommer R.J."/>
        </authorList>
    </citation>
    <scope>NUCLEOTIDE SEQUENCE</scope>
    <source>
        <strain evidence="1">RS5133</strain>
    </source>
</reference>
<evidence type="ECO:0000313" key="1">
    <source>
        <dbReference type="EMBL" id="GMT34011.1"/>
    </source>
</evidence>
<dbReference type="AlphaFoldDB" id="A0AAV5WSM2"/>
<evidence type="ECO:0000313" key="2">
    <source>
        <dbReference type="Proteomes" id="UP001432322"/>
    </source>
</evidence>